<evidence type="ECO:0000313" key="3">
    <source>
        <dbReference type="EMBL" id="AZN35214.1"/>
    </source>
</evidence>
<dbReference type="Pfam" id="PF25954">
    <property type="entry name" value="Beta-barrel_RND_2"/>
    <property type="match status" value="1"/>
</dbReference>
<dbReference type="GO" id="GO:1990281">
    <property type="term" value="C:efflux pump complex"/>
    <property type="evidence" value="ECO:0007669"/>
    <property type="project" value="TreeGrafter"/>
</dbReference>
<dbReference type="Gene3D" id="2.40.420.20">
    <property type="match status" value="1"/>
</dbReference>
<dbReference type="InterPro" id="IPR058792">
    <property type="entry name" value="Beta-barrel_RND_2"/>
</dbReference>
<keyword evidence="4" id="KW-1185">Reference proteome</keyword>
<evidence type="ECO:0000313" key="4">
    <source>
        <dbReference type="Proteomes" id="UP000282438"/>
    </source>
</evidence>
<dbReference type="PANTHER" id="PTHR30469">
    <property type="entry name" value="MULTIDRUG RESISTANCE PROTEIN MDTA"/>
    <property type="match status" value="1"/>
</dbReference>
<proteinExistence type="inferred from homology"/>
<dbReference type="KEGG" id="iod:EJO50_01160"/>
<dbReference type="PANTHER" id="PTHR30469:SF15">
    <property type="entry name" value="HLYD FAMILY OF SECRETION PROTEINS"/>
    <property type="match status" value="1"/>
</dbReference>
<sequence>MRVLKQHPKQAAICACLVLCGAIALIAIPKSIAKAPKSPETPRPAMTVTVISPVKQIWPVVIEANGNIEAWQESLIGAEIGGYALTQVQAQVGDEVKRGQILAQFAGDTLKIELAQQQAALAEAEAAWSEASDNAGRIRKLGDIENGNGALSSQQIKQSALQEQAAAARLQAAKARLATQQLRIKQSQVTAPDDGVISARSATVGAVVQPGQELFKLIRQSRLEWRAEISAMDAARIKSGQQVSITLPNGQQVNGKVRKAAPTVDAHTRNLLVYVDIQNASLDTAKPGMFAKGSLQTGQGEVLTLPGSSVVMRDGFAHVFLLGANNKVKMQRITLGRQDKQSVAINGITRDAQIIASGAGFLADGDVVKVVAAK</sequence>
<dbReference type="Proteomes" id="UP000282438">
    <property type="component" value="Chromosome"/>
</dbReference>
<dbReference type="RefSeq" id="WP_125971189.1">
    <property type="nucleotide sequence ID" value="NZ_CP034433.1"/>
</dbReference>
<dbReference type="InterPro" id="IPR006143">
    <property type="entry name" value="RND_pump_MFP"/>
</dbReference>
<organism evidence="3 4">
    <name type="scientific">Iodobacter ciconiae</name>
    <dbReference type="NCBI Taxonomy" id="2496266"/>
    <lineage>
        <taxon>Bacteria</taxon>
        <taxon>Pseudomonadati</taxon>
        <taxon>Pseudomonadota</taxon>
        <taxon>Betaproteobacteria</taxon>
        <taxon>Neisseriales</taxon>
        <taxon>Chitinibacteraceae</taxon>
        <taxon>Iodobacter</taxon>
    </lineage>
</organism>
<dbReference type="Gene3D" id="1.10.287.470">
    <property type="entry name" value="Helix hairpin bin"/>
    <property type="match status" value="1"/>
</dbReference>
<feature type="domain" description="CusB-like beta-barrel" evidence="2">
    <location>
        <begin position="227"/>
        <end position="297"/>
    </location>
</feature>
<protein>
    <submittedName>
        <fullName evidence="3">Efflux RND transporter periplasmic adaptor subunit</fullName>
    </submittedName>
</protein>
<reference evidence="3 4" key="1">
    <citation type="submission" date="2018-12" db="EMBL/GenBank/DDBJ databases">
        <title>Complete genome sequence of Iodobacter sp. H11R3.</title>
        <authorList>
            <person name="Bae J.-W."/>
        </authorList>
    </citation>
    <scope>NUCLEOTIDE SEQUENCE [LARGE SCALE GENOMIC DNA]</scope>
    <source>
        <strain evidence="3 4">H11R3</strain>
    </source>
</reference>
<evidence type="ECO:0000256" key="1">
    <source>
        <dbReference type="ARBA" id="ARBA00009477"/>
    </source>
</evidence>
<dbReference type="Gene3D" id="2.40.50.100">
    <property type="match status" value="1"/>
</dbReference>
<dbReference type="SUPFAM" id="SSF111369">
    <property type="entry name" value="HlyD-like secretion proteins"/>
    <property type="match status" value="1"/>
</dbReference>
<dbReference type="NCBIfam" id="TIGR01730">
    <property type="entry name" value="RND_mfp"/>
    <property type="match status" value="1"/>
</dbReference>
<comment type="similarity">
    <text evidence="1">Belongs to the membrane fusion protein (MFP) (TC 8.A.1) family.</text>
</comment>
<dbReference type="EMBL" id="CP034433">
    <property type="protein sequence ID" value="AZN35214.1"/>
    <property type="molecule type" value="Genomic_DNA"/>
</dbReference>
<dbReference type="GO" id="GO:0015562">
    <property type="term" value="F:efflux transmembrane transporter activity"/>
    <property type="evidence" value="ECO:0007669"/>
    <property type="project" value="TreeGrafter"/>
</dbReference>
<dbReference type="Gene3D" id="2.40.30.170">
    <property type="match status" value="1"/>
</dbReference>
<dbReference type="AlphaFoldDB" id="A0A3S8ZNZ9"/>
<name>A0A3S8ZNZ9_9NEIS</name>
<evidence type="ECO:0000259" key="2">
    <source>
        <dbReference type="Pfam" id="PF25954"/>
    </source>
</evidence>
<gene>
    <name evidence="3" type="ORF">EJO50_01160</name>
</gene>
<dbReference type="OrthoDB" id="10524at2"/>
<accession>A0A3S8ZNZ9</accession>